<keyword evidence="2" id="KW-1185">Reference proteome</keyword>
<dbReference type="EMBL" id="CP003537">
    <property type="protein sequence ID" value="AGH94566.1"/>
    <property type="molecule type" value="Genomic_DNA"/>
</dbReference>
<proteinExistence type="predicted"/>
<dbReference type="STRING" id="1184267.A11Q_346"/>
<dbReference type="KEGG" id="bex:A11Q_346"/>
<dbReference type="eggNOG" id="ENOG5030BU9">
    <property type="taxonomic scope" value="Bacteria"/>
</dbReference>
<dbReference type="HOGENOM" id="CLU_1286679_0_0_7"/>
<name>M4V974_9BACT</name>
<reference evidence="1 2" key="1">
    <citation type="journal article" date="2013" name="ISME J.">
        <title>By their genes ye shall know them: genomic signatures of predatory bacteria.</title>
        <authorList>
            <person name="Pasternak Z."/>
            <person name="Pietrokovski S."/>
            <person name="Rotem O."/>
            <person name="Gophna U."/>
            <person name="Lurie-Weinberger M.N."/>
            <person name="Jurkevitch E."/>
        </authorList>
    </citation>
    <scope>NUCLEOTIDE SEQUENCE [LARGE SCALE GENOMIC DNA]</scope>
    <source>
        <strain evidence="1 2">JSS</strain>
    </source>
</reference>
<dbReference type="Proteomes" id="UP000012040">
    <property type="component" value="Chromosome"/>
</dbReference>
<accession>M4V974</accession>
<organism evidence="1 2">
    <name type="scientific">Pseudobdellovibrio exovorus JSS</name>
    <dbReference type="NCBI Taxonomy" id="1184267"/>
    <lineage>
        <taxon>Bacteria</taxon>
        <taxon>Pseudomonadati</taxon>
        <taxon>Bdellovibrionota</taxon>
        <taxon>Bdellovibrionia</taxon>
        <taxon>Bdellovibrionales</taxon>
        <taxon>Pseudobdellovibrionaceae</taxon>
        <taxon>Pseudobdellovibrio</taxon>
    </lineage>
</organism>
<protein>
    <submittedName>
        <fullName evidence="1">Uncharacterized protein</fullName>
    </submittedName>
</protein>
<dbReference type="PATRIC" id="fig|1184267.3.peg.348"/>
<evidence type="ECO:0000313" key="1">
    <source>
        <dbReference type="EMBL" id="AGH94566.1"/>
    </source>
</evidence>
<dbReference type="RefSeq" id="WP_015469056.1">
    <property type="nucleotide sequence ID" value="NC_020813.1"/>
</dbReference>
<gene>
    <name evidence="1" type="ORF">A11Q_346</name>
</gene>
<dbReference type="OrthoDB" id="5292027at2"/>
<dbReference type="AlphaFoldDB" id="M4V974"/>
<evidence type="ECO:0000313" key="2">
    <source>
        <dbReference type="Proteomes" id="UP000012040"/>
    </source>
</evidence>
<sequence>MKKVGWLIGLGLIIITVCMGYLIKQGISLRSAPLIQPSVMDADRANVATSVIQRMHQNFEDVDYAIFGVAEKAEDQQLIRMMAEEYEKVFKAPVQFLVQNDSVTADVVAACTRPCWILTGFEKAHTLAGVNTWMQDNLISQQKPFLSLTIVDFQVGEPGDDVVSDECHQQKRLSFDCLVPVSVREIKRRMKKPDQKYFFLRQYNGEDFFLFLQK</sequence>